<organism evidence="1 2">
    <name type="scientific">Mycena maculata</name>
    <dbReference type="NCBI Taxonomy" id="230809"/>
    <lineage>
        <taxon>Eukaryota</taxon>
        <taxon>Fungi</taxon>
        <taxon>Dikarya</taxon>
        <taxon>Basidiomycota</taxon>
        <taxon>Agaricomycotina</taxon>
        <taxon>Agaricomycetes</taxon>
        <taxon>Agaricomycetidae</taxon>
        <taxon>Agaricales</taxon>
        <taxon>Marasmiineae</taxon>
        <taxon>Mycenaceae</taxon>
        <taxon>Mycena</taxon>
    </lineage>
</organism>
<sequence length="131" mass="14675">MNPVLAMRLKKDFPALFRPGISCDILDGWEPILRRLCVDLQHEKDLAFTQVKEKYGGLRVYTTWSTKQLEKRLEAAEAESFETCETCGKDGQMRTTRANSGDGWMFVACQGCFDLAVAKGSAEPESEDSDS</sequence>
<evidence type="ECO:0000313" key="1">
    <source>
        <dbReference type="EMBL" id="KAJ7740224.1"/>
    </source>
</evidence>
<accession>A0AAD7N1I2</accession>
<dbReference type="Proteomes" id="UP001215280">
    <property type="component" value="Unassembled WGS sequence"/>
</dbReference>
<name>A0AAD7N1I2_9AGAR</name>
<keyword evidence="2" id="KW-1185">Reference proteome</keyword>
<evidence type="ECO:0000313" key="2">
    <source>
        <dbReference type="Proteomes" id="UP001215280"/>
    </source>
</evidence>
<dbReference type="AlphaFoldDB" id="A0AAD7N1I2"/>
<dbReference type="EMBL" id="JARJLG010000128">
    <property type="protein sequence ID" value="KAJ7740224.1"/>
    <property type="molecule type" value="Genomic_DNA"/>
</dbReference>
<gene>
    <name evidence="1" type="ORF">DFH07DRAFT_68751</name>
</gene>
<protein>
    <submittedName>
        <fullName evidence="1">Uncharacterized protein</fullName>
    </submittedName>
</protein>
<proteinExistence type="predicted"/>
<reference evidence="1" key="1">
    <citation type="submission" date="2023-03" db="EMBL/GenBank/DDBJ databases">
        <title>Massive genome expansion in bonnet fungi (Mycena s.s.) driven by repeated elements and novel gene families across ecological guilds.</title>
        <authorList>
            <consortium name="Lawrence Berkeley National Laboratory"/>
            <person name="Harder C.B."/>
            <person name="Miyauchi S."/>
            <person name="Viragh M."/>
            <person name="Kuo A."/>
            <person name="Thoen E."/>
            <person name="Andreopoulos B."/>
            <person name="Lu D."/>
            <person name="Skrede I."/>
            <person name="Drula E."/>
            <person name="Henrissat B."/>
            <person name="Morin E."/>
            <person name="Kohler A."/>
            <person name="Barry K."/>
            <person name="LaButti K."/>
            <person name="Morin E."/>
            <person name="Salamov A."/>
            <person name="Lipzen A."/>
            <person name="Mereny Z."/>
            <person name="Hegedus B."/>
            <person name="Baldrian P."/>
            <person name="Stursova M."/>
            <person name="Weitz H."/>
            <person name="Taylor A."/>
            <person name="Grigoriev I.V."/>
            <person name="Nagy L.G."/>
            <person name="Martin F."/>
            <person name="Kauserud H."/>
        </authorList>
    </citation>
    <scope>NUCLEOTIDE SEQUENCE</scope>
    <source>
        <strain evidence="1">CBHHK188m</strain>
    </source>
</reference>
<comment type="caution">
    <text evidence="1">The sequence shown here is derived from an EMBL/GenBank/DDBJ whole genome shotgun (WGS) entry which is preliminary data.</text>
</comment>